<dbReference type="GO" id="GO:0005737">
    <property type="term" value="C:cytoplasm"/>
    <property type="evidence" value="ECO:0007669"/>
    <property type="project" value="UniProtKB-SubCell"/>
</dbReference>
<dbReference type="SMART" id="SM00027">
    <property type="entry name" value="EH"/>
    <property type="match status" value="1"/>
</dbReference>
<evidence type="ECO:0000256" key="7">
    <source>
        <dbReference type="SAM" id="MobiDB-lite"/>
    </source>
</evidence>
<feature type="region of interest" description="Disordered" evidence="7">
    <location>
        <begin position="1312"/>
        <end position="1361"/>
    </location>
</feature>
<evidence type="ECO:0000256" key="1">
    <source>
        <dbReference type="ARBA" id="ARBA00004496"/>
    </source>
</evidence>
<evidence type="ECO:0000313" key="14">
    <source>
        <dbReference type="Proteomes" id="UP000242287"/>
    </source>
</evidence>
<dbReference type="EMBL" id="KZ301973">
    <property type="protein sequence ID" value="PFH53549.1"/>
    <property type="molecule type" value="Genomic_DNA"/>
</dbReference>
<proteinExistence type="predicted"/>
<feature type="domain" description="SH3" evidence="8">
    <location>
        <begin position="1234"/>
        <end position="1293"/>
    </location>
</feature>
<evidence type="ECO:0000259" key="10">
    <source>
        <dbReference type="PROSITE" id="PS50031"/>
    </source>
</evidence>
<evidence type="ECO:0000256" key="3">
    <source>
        <dbReference type="ARBA" id="ARBA00020728"/>
    </source>
</evidence>
<feature type="compositionally biased region" description="Polar residues" evidence="7">
    <location>
        <begin position="899"/>
        <end position="912"/>
    </location>
</feature>
<protein>
    <recommendedName>
        <fullName evidence="2">Actin cytoskeleton-regulatory complex protein PAN1</fullName>
    </recommendedName>
    <alternativeName>
        <fullName evidence="3">Actin cytoskeleton-regulatory complex protein pan1</fullName>
    </alternativeName>
</protein>
<dbReference type="InterPro" id="IPR051480">
    <property type="entry name" value="Endocytic_GEF_Adapter"/>
</dbReference>
<dbReference type="Gene3D" id="1.20.900.10">
    <property type="entry name" value="Dbl homology (DH) domain"/>
    <property type="match status" value="1"/>
</dbReference>
<dbReference type="SUPFAM" id="SSF47473">
    <property type="entry name" value="EF-hand"/>
    <property type="match status" value="1"/>
</dbReference>
<dbReference type="CDD" id="cd00160">
    <property type="entry name" value="RhoGEF"/>
    <property type="match status" value="1"/>
</dbReference>
<feature type="region of interest" description="Disordered" evidence="7">
    <location>
        <begin position="817"/>
        <end position="836"/>
    </location>
</feature>
<feature type="compositionally biased region" description="Acidic residues" evidence="7">
    <location>
        <begin position="938"/>
        <end position="957"/>
    </location>
</feature>
<feature type="domain" description="DH" evidence="9">
    <location>
        <begin position="1556"/>
        <end position="1737"/>
    </location>
</feature>
<feature type="region of interest" description="Disordered" evidence="7">
    <location>
        <begin position="842"/>
        <end position="1065"/>
    </location>
</feature>
<dbReference type="PROSITE" id="PS50010">
    <property type="entry name" value="DH_2"/>
    <property type="match status" value="1"/>
</dbReference>
<dbReference type="Pfam" id="PF00621">
    <property type="entry name" value="RhoGEF"/>
    <property type="match status" value="1"/>
</dbReference>
<feature type="compositionally biased region" description="Basic and acidic residues" evidence="7">
    <location>
        <begin position="349"/>
        <end position="360"/>
    </location>
</feature>
<dbReference type="Pfam" id="PF12763">
    <property type="entry name" value="EH"/>
    <property type="match status" value="1"/>
</dbReference>
<feature type="compositionally biased region" description="Pro residues" evidence="7">
    <location>
        <begin position="739"/>
        <end position="749"/>
    </location>
</feature>
<dbReference type="PANTHER" id="PTHR46006">
    <property type="entry name" value="RHO GUANINE NUCLEOTIDE EXCHANGE FACTOR AT 64C, ISOFORM A"/>
    <property type="match status" value="1"/>
</dbReference>
<dbReference type="SUPFAM" id="SSF50729">
    <property type="entry name" value="PH domain-like"/>
    <property type="match status" value="1"/>
</dbReference>
<feature type="compositionally biased region" description="Low complexity" evidence="7">
    <location>
        <begin position="981"/>
        <end position="1007"/>
    </location>
</feature>
<dbReference type="InterPro" id="IPR001331">
    <property type="entry name" value="GDS_CDC24_CS"/>
</dbReference>
<feature type="domain" description="WH2" evidence="12">
    <location>
        <begin position="1040"/>
        <end position="1057"/>
    </location>
</feature>
<feature type="compositionally biased region" description="Pro residues" evidence="7">
    <location>
        <begin position="846"/>
        <end position="855"/>
    </location>
</feature>
<feature type="region of interest" description="Disordered" evidence="7">
    <location>
        <begin position="1379"/>
        <end position="1428"/>
    </location>
</feature>
<dbReference type="Pfam" id="PF00018">
    <property type="entry name" value="SH3_1"/>
    <property type="match status" value="2"/>
</dbReference>
<feature type="compositionally biased region" description="Low complexity" evidence="7">
    <location>
        <begin position="305"/>
        <end position="322"/>
    </location>
</feature>
<feature type="compositionally biased region" description="Basic and acidic residues" evidence="7">
    <location>
        <begin position="1352"/>
        <end position="1361"/>
    </location>
</feature>
<evidence type="ECO:0000259" key="8">
    <source>
        <dbReference type="PROSITE" id="PS50002"/>
    </source>
</evidence>
<feature type="compositionally biased region" description="Basic and acidic residues" evidence="7">
    <location>
        <begin position="454"/>
        <end position="535"/>
    </location>
</feature>
<evidence type="ECO:0000313" key="13">
    <source>
        <dbReference type="EMBL" id="PFH53549.1"/>
    </source>
</evidence>
<organism evidence="13 14">
    <name type="scientific">Amanita thiersii Skay4041</name>
    <dbReference type="NCBI Taxonomy" id="703135"/>
    <lineage>
        <taxon>Eukaryota</taxon>
        <taxon>Fungi</taxon>
        <taxon>Dikarya</taxon>
        <taxon>Basidiomycota</taxon>
        <taxon>Agaricomycotina</taxon>
        <taxon>Agaricomycetes</taxon>
        <taxon>Agaricomycetidae</taxon>
        <taxon>Agaricales</taxon>
        <taxon>Pluteineae</taxon>
        <taxon>Amanitaceae</taxon>
        <taxon>Amanita</taxon>
    </lineage>
</organism>
<dbReference type="SMART" id="SM00326">
    <property type="entry name" value="SH3"/>
    <property type="match status" value="2"/>
</dbReference>
<dbReference type="InterPro" id="IPR035899">
    <property type="entry name" value="DBL_dom_sf"/>
</dbReference>
<dbReference type="PANTHER" id="PTHR46006:SF6">
    <property type="entry name" value="INTERSECTIN-2 ISOFORM X1"/>
    <property type="match status" value="1"/>
</dbReference>
<feature type="domain" description="EF-hand" evidence="11">
    <location>
        <begin position="222"/>
        <end position="257"/>
    </location>
</feature>
<dbReference type="GO" id="GO:0003779">
    <property type="term" value="F:actin binding"/>
    <property type="evidence" value="ECO:0007669"/>
    <property type="project" value="InterPro"/>
</dbReference>
<dbReference type="Pfam" id="PF02205">
    <property type="entry name" value="WH2"/>
    <property type="match status" value="1"/>
</dbReference>
<dbReference type="InterPro" id="IPR002048">
    <property type="entry name" value="EF_hand_dom"/>
</dbReference>
<reference evidence="13 14" key="1">
    <citation type="submission" date="2014-02" db="EMBL/GenBank/DDBJ databases">
        <title>Transposable element dynamics among asymbiotic and ectomycorrhizal Amanita fungi.</title>
        <authorList>
            <consortium name="DOE Joint Genome Institute"/>
            <person name="Hess J."/>
            <person name="Skrede I."/>
            <person name="Wolfe B."/>
            <person name="LaButti K."/>
            <person name="Ohm R.A."/>
            <person name="Grigoriev I.V."/>
            <person name="Pringle A."/>
        </authorList>
    </citation>
    <scope>NUCLEOTIDE SEQUENCE [LARGE SCALE GENOMIC DNA]</scope>
    <source>
        <strain evidence="13 14">SKay4041</strain>
    </source>
</reference>
<feature type="compositionally biased region" description="Low complexity" evidence="7">
    <location>
        <begin position="60"/>
        <end position="70"/>
    </location>
</feature>
<feature type="compositionally biased region" description="Low complexity" evidence="7">
    <location>
        <begin position="1314"/>
        <end position="1330"/>
    </location>
</feature>
<dbReference type="Gene3D" id="2.30.30.40">
    <property type="entry name" value="SH3 Domains"/>
    <property type="match status" value="2"/>
</dbReference>
<feature type="compositionally biased region" description="Basic and acidic residues" evidence="7">
    <location>
        <begin position="543"/>
        <end position="553"/>
    </location>
</feature>
<evidence type="ECO:0000256" key="5">
    <source>
        <dbReference type="ARBA" id="ARBA00022490"/>
    </source>
</evidence>
<keyword evidence="5" id="KW-0963">Cytoplasm</keyword>
<evidence type="ECO:0000259" key="11">
    <source>
        <dbReference type="PROSITE" id="PS50222"/>
    </source>
</evidence>
<dbReference type="CDD" id="cd00174">
    <property type="entry name" value="SH3"/>
    <property type="match status" value="1"/>
</dbReference>
<feature type="compositionally biased region" description="Pro residues" evidence="7">
    <location>
        <begin position="71"/>
        <end position="82"/>
    </location>
</feature>
<evidence type="ECO:0000256" key="2">
    <source>
        <dbReference type="ARBA" id="ARBA00015110"/>
    </source>
</evidence>
<dbReference type="SUPFAM" id="SSF48065">
    <property type="entry name" value="DBL homology domain (DH-domain)"/>
    <property type="match status" value="1"/>
</dbReference>
<evidence type="ECO:0000256" key="6">
    <source>
        <dbReference type="PROSITE-ProRule" id="PRU00192"/>
    </source>
</evidence>
<feature type="compositionally biased region" description="Pro residues" evidence="7">
    <location>
        <begin position="1008"/>
        <end position="1027"/>
    </location>
</feature>
<feature type="region of interest" description="Disordered" evidence="7">
    <location>
        <begin position="51"/>
        <end position="101"/>
    </location>
</feature>
<dbReference type="InterPro" id="IPR011992">
    <property type="entry name" value="EF-hand-dom_pair"/>
</dbReference>
<dbReference type="InterPro" id="IPR001452">
    <property type="entry name" value="SH3_domain"/>
</dbReference>
<dbReference type="PROSITE" id="PS51082">
    <property type="entry name" value="WH2"/>
    <property type="match status" value="1"/>
</dbReference>
<feature type="domain" description="EH" evidence="10">
    <location>
        <begin position="189"/>
        <end position="278"/>
    </location>
</feature>
<dbReference type="Proteomes" id="UP000242287">
    <property type="component" value="Unassembled WGS sequence"/>
</dbReference>
<feature type="compositionally biased region" description="Low complexity" evidence="7">
    <location>
        <begin position="679"/>
        <end position="696"/>
    </location>
</feature>
<feature type="compositionally biased region" description="Low complexity" evidence="7">
    <location>
        <begin position="817"/>
        <end position="830"/>
    </location>
</feature>
<dbReference type="STRING" id="703135.A0A2A9NSN3"/>
<dbReference type="SUPFAM" id="SSF50044">
    <property type="entry name" value="SH3-domain"/>
    <property type="match status" value="2"/>
</dbReference>
<feature type="compositionally biased region" description="Pro residues" evidence="7">
    <location>
        <begin position="560"/>
        <end position="570"/>
    </location>
</feature>
<feature type="compositionally biased region" description="Basic residues" evidence="7">
    <location>
        <begin position="1389"/>
        <end position="1398"/>
    </location>
</feature>
<keyword evidence="14" id="KW-1185">Reference proteome</keyword>
<dbReference type="InterPro" id="IPR000261">
    <property type="entry name" value="EH_dom"/>
</dbReference>
<feature type="compositionally biased region" description="Low complexity" evidence="7">
    <location>
        <begin position="726"/>
        <end position="738"/>
    </location>
</feature>
<comment type="subcellular location">
    <subcellularLocation>
        <location evidence="1">Cytoplasm</location>
    </subcellularLocation>
</comment>
<gene>
    <name evidence="13" type="ORF">AMATHDRAFT_73354</name>
</gene>
<dbReference type="PROSITE" id="PS50002">
    <property type="entry name" value="SH3"/>
    <property type="match status" value="1"/>
</dbReference>
<dbReference type="CDD" id="cd00052">
    <property type="entry name" value="EH"/>
    <property type="match status" value="1"/>
</dbReference>
<feature type="region of interest" description="Disordered" evidence="7">
    <location>
        <begin position="454"/>
        <end position="808"/>
    </location>
</feature>
<dbReference type="PRINTS" id="PR00499">
    <property type="entry name" value="P67PHOX"/>
</dbReference>
<accession>A0A2A9NSN3</accession>
<name>A0A2A9NSN3_9AGAR</name>
<feature type="compositionally biased region" description="Pro residues" evidence="7">
    <location>
        <begin position="697"/>
        <end position="725"/>
    </location>
</feature>
<dbReference type="PROSITE" id="PS50222">
    <property type="entry name" value="EF_HAND_2"/>
    <property type="match status" value="1"/>
</dbReference>
<evidence type="ECO:0000256" key="4">
    <source>
        <dbReference type="ARBA" id="ARBA00022443"/>
    </source>
</evidence>
<dbReference type="InterPro" id="IPR000219">
    <property type="entry name" value="DH_dom"/>
</dbReference>
<feature type="region of interest" description="Disordered" evidence="7">
    <location>
        <begin position="294"/>
        <end position="368"/>
    </location>
</feature>
<dbReference type="InterPro" id="IPR011993">
    <property type="entry name" value="PH-like_dom_sf"/>
</dbReference>
<dbReference type="InterPro" id="IPR003124">
    <property type="entry name" value="WH2_dom"/>
</dbReference>
<dbReference type="Gene3D" id="1.10.238.10">
    <property type="entry name" value="EF-hand"/>
    <property type="match status" value="1"/>
</dbReference>
<dbReference type="InterPro" id="IPR036028">
    <property type="entry name" value="SH3-like_dom_sf"/>
</dbReference>
<dbReference type="OrthoDB" id="1716625at2759"/>
<dbReference type="PROSITE" id="PS00741">
    <property type="entry name" value="DH_1"/>
    <property type="match status" value="1"/>
</dbReference>
<sequence length="1884" mass="208257">MSQWGQGPPPFQYPMQTAQFQQGFAIGNPGLVPQPTGFVDHRPQAFQQPGFLQAQPTGFPPSSFQQQARQAPPPPPVPPLPPSQNMSFLGAPPPQPSSRYLTSSPGLTPQFTGFPGRTNAPLVPQFTGFVDPRLQLMSNTFMPMNASAAGIPMLAPQQQNLQQSFQQHNQEQLGTTSNEQMSWALSKSEKKFYDNVFRAWDAQGTGFISGETALDVFGNSGLPKDDLARIWGLADKDNRGQLNIAEFHVAMGLIYRKLNGMPIPNQLPPELVPPSARDLDSSVDLLKDLLKNESRSRSPSTLDVSVSRLKSRSFNSSSPSLESGRDATIYKHNDDEPPGGFYQPRSRHINRDDVRSKNEEGTSADLSDMKRKLANAAQMLDRAADAEASRTAEDEELQREMDDLKYRVKRVSDDLEYLSRGPRSAAKDEEKRRLERELLSLMHERIPELERRMKARDERKEREKRQWARDRDRANERFNRYDPKDDDYSSRRYGDRDRPYSRGAYDRDDRRDDRDSKHRSNDYDRKDYDRTPSRRERSRSRSRSHEREREPPRSPRSARSPPPAPAPPRSSTPSAIRDSHTVVPPRSSPSPAPSKMTAEERQAYAKAEARRRIEARMAALGVTTPTTSPSIDTSVEDRLQQEKKEAEEKARAAEKQAEERERLRRERLENEKALKEGKTTTATSPAAPVAPSVAASVPPPLPASVPRAVPTPPKPKAPAPPPPRRLPATSSRPTFSAAPTPPVPIPSVAPPVTQSTWSPIPSTPDVDHEEAELRKREEVLRKQKEARAERLRQLEREEAEASRREEEEYQARLQALKAKATTQATPTVPASQLEPASTVITAPASIPRPPTPPSVPVTQSADVPPVPSSNTGATPLFEKKTNPFSRFMSPKDVDKAASVVSSTNPWAQSMSSTTTNTPVPPKNPFPAAKPYNTAPSSDIDDWDEIKENEADEDSSDDEIVKSRATRANIAQQLFGSMLPRPTSGAGTSGSTPVSSPATPAPMTSISAPTPPPAPSAPIPPPPPPPPAASSGTTASSGPRDVSALMQSIQGGMKLRPTKTVDKSGPQVSGRVLGDIVPPPHIVAASPVLAPEVDRLPEPVSMSADPKLNNRQSVDWFANRAVDAGLPVVPPSIELLPPMAEEEERDERPSVPFIRVEEVAPLEASNDLMADIDRTIEHRVRSLYPFEGDGPDDLSFGDNLIIVAHPSRSGGDWWHGTLVSTGKSGLFPKTFVEVVKPISAKALYSYAGANSDELSFNEGDTLSIIDRTEEEWWKTERDGAVYIVPATYLEVVEVADKDTPFATRVVRLAQEPKLSSIDGQSDNGQSGSNGDAISDDSNSDYISFESEHEDDPADAKVEREARERERQLVLEAAGLIVNQDVKPPPGLVRSRSKGHKRRPAPAVPRRNSLVSGRESMSKDLPPIPEPEPVMDHATRLEDAFDRYESFRNQQLSKNRLSLVSTDSLPISSPASVLSANSTPPAPKDNEVQGKYAQLLQFLSGRSRTPESDRRISTLSISGPIGNASLDISRSGSPAFGTSWASLVDESALEGMPGNERKRQEAIFELIVTEAAYVRDLQLIVEVFYGSMMPILSTKETTVVFANIEDILLTNTAFLSSLEDRQKECRLYIDKIGDTLKTHLPNMGMYMQYCVNHATAIKVLHSLREANQELASHLQALREDPAVRNLDLSSYLLAPMQRVTKYPLLIKQILNYTEAEGEQAAIRECLQISESLLDNINEAIRDQEGREKLKLLSRNLWIGSGRLDLTAPTRHMGPRKLLKEGPLIKAKSGRRLCGLLCSDIFVLTDASMKTLYRLPIPLAHSQALEISTNKDELSFQIKQAYPRGGDTIMLKATPIKEGYAWIEEFNNAGRRCRRAEERALRKAREY</sequence>
<dbReference type="GO" id="GO:0005509">
    <property type="term" value="F:calcium ion binding"/>
    <property type="evidence" value="ECO:0007669"/>
    <property type="project" value="InterPro"/>
</dbReference>
<feature type="compositionally biased region" description="Low complexity" evidence="7">
    <location>
        <begin position="1028"/>
        <end position="1038"/>
    </location>
</feature>
<evidence type="ECO:0000259" key="9">
    <source>
        <dbReference type="PROSITE" id="PS50010"/>
    </source>
</evidence>
<dbReference type="SMART" id="SM00325">
    <property type="entry name" value="RhoGEF"/>
    <property type="match status" value="1"/>
</dbReference>
<feature type="compositionally biased region" description="Basic and acidic residues" evidence="7">
    <location>
        <begin position="323"/>
        <end position="335"/>
    </location>
</feature>
<keyword evidence="4 6" id="KW-0728">SH3 domain</keyword>
<feature type="compositionally biased region" description="Basic and acidic residues" evidence="7">
    <location>
        <begin position="771"/>
        <end position="808"/>
    </location>
</feature>
<dbReference type="Gene3D" id="2.30.29.30">
    <property type="entry name" value="Pleckstrin-homology domain (PH domain)/Phosphotyrosine-binding domain (PTB)"/>
    <property type="match status" value="1"/>
</dbReference>
<dbReference type="PROSITE" id="PS50031">
    <property type="entry name" value="EH"/>
    <property type="match status" value="1"/>
</dbReference>
<dbReference type="GO" id="GO:0035556">
    <property type="term" value="P:intracellular signal transduction"/>
    <property type="evidence" value="ECO:0007669"/>
    <property type="project" value="InterPro"/>
</dbReference>
<evidence type="ECO:0000259" key="12">
    <source>
        <dbReference type="PROSITE" id="PS51082"/>
    </source>
</evidence>
<feature type="compositionally biased region" description="Low complexity" evidence="7">
    <location>
        <begin position="616"/>
        <end position="630"/>
    </location>
</feature>
<feature type="compositionally biased region" description="Basic and acidic residues" evidence="7">
    <location>
        <begin position="597"/>
        <end position="615"/>
    </location>
</feature>
<dbReference type="GO" id="GO:0005085">
    <property type="term" value="F:guanyl-nucleotide exchange factor activity"/>
    <property type="evidence" value="ECO:0007669"/>
    <property type="project" value="InterPro"/>
</dbReference>
<feature type="compositionally biased region" description="Basic and acidic residues" evidence="7">
    <location>
        <begin position="635"/>
        <end position="678"/>
    </location>
</feature>
<dbReference type="GO" id="GO:0035025">
    <property type="term" value="P:positive regulation of Rho protein signal transduction"/>
    <property type="evidence" value="ECO:0007669"/>
    <property type="project" value="TreeGrafter"/>
</dbReference>